<dbReference type="OrthoDB" id="7337537at2"/>
<feature type="signal peptide" evidence="3">
    <location>
        <begin position="1"/>
        <end position="27"/>
    </location>
</feature>
<dbReference type="EMBL" id="VYRZ01000004">
    <property type="protein sequence ID" value="KAA9084064.1"/>
    <property type="molecule type" value="Genomic_DNA"/>
</dbReference>
<keyword evidence="6" id="KW-1185">Reference proteome</keyword>
<accession>A0A5J5IMS5</accession>
<evidence type="ECO:0000313" key="5">
    <source>
        <dbReference type="EMBL" id="KAA9084064.1"/>
    </source>
</evidence>
<evidence type="ECO:0000256" key="3">
    <source>
        <dbReference type="SAM" id="SignalP"/>
    </source>
</evidence>
<feature type="chain" id="PRO_5039379719" evidence="3">
    <location>
        <begin position="28"/>
        <end position="423"/>
    </location>
</feature>
<evidence type="ECO:0000259" key="4">
    <source>
        <dbReference type="Pfam" id="PF13458"/>
    </source>
</evidence>
<dbReference type="Pfam" id="PF13458">
    <property type="entry name" value="Peripla_BP_6"/>
    <property type="match status" value="1"/>
</dbReference>
<dbReference type="InterPro" id="IPR028081">
    <property type="entry name" value="Leu-bd"/>
</dbReference>
<dbReference type="InterPro" id="IPR051010">
    <property type="entry name" value="BCAA_transport"/>
</dbReference>
<gene>
    <name evidence="5" type="ORF">F6B42_13835</name>
</gene>
<dbReference type="PROSITE" id="PS51257">
    <property type="entry name" value="PROKAR_LIPOPROTEIN"/>
    <property type="match status" value="1"/>
</dbReference>
<evidence type="ECO:0000256" key="2">
    <source>
        <dbReference type="ARBA" id="ARBA00022729"/>
    </source>
</evidence>
<evidence type="ECO:0000256" key="1">
    <source>
        <dbReference type="ARBA" id="ARBA00010062"/>
    </source>
</evidence>
<comment type="caution">
    <text evidence="5">The sequence shown here is derived from an EMBL/GenBank/DDBJ whole genome shotgun (WGS) entry which is preliminary data.</text>
</comment>
<proteinExistence type="inferred from homology"/>
<dbReference type="Gene3D" id="3.40.50.2300">
    <property type="match status" value="3"/>
</dbReference>
<sequence>MGVLTRSRTAKVIGGIALISASALVLAGCAGDSSPAESGSSSAPAGDREDLTLKIGTVLPQTGSLAFLGPPEEAGVLLAVNEINEAAKGITVELSPGDSGDTDNKAYETTVPRLQSEGVSAMIGAAASGVSKLFLDSNVSENIITFSPANTSPDFTTWDDNNLYWRTAPSDLLQGEVLANQIAEDGHSTIGIIYINDAYGTGLEGVVKEVFEGTGGEVVAEASFNTGDTSFDAQVATIAAANPDAIVAITFDEFATIAPLLVNAGQSAENFYLVDGNLKQWGADIPVSLEGAKGTTPGPVLEDDFVERLNAAWTEAGNAELEDQSYAAESYDAAVLLALAALAANATDGPTIAGKLQEVSGGTGDGEKCTTFAECADIILDGGTADYDGYSGPITFDENGDPTEATIGIFQYGADNTHTRVND</sequence>
<dbReference type="SUPFAM" id="SSF53822">
    <property type="entry name" value="Periplasmic binding protein-like I"/>
    <property type="match status" value="1"/>
</dbReference>
<dbReference type="AlphaFoldDB" id="A0A5J5IMS5"/>
<protein>
    <submittedName>
        <fullName evidence="5">ABC transporter substrate-binding protein</fullName>
    </submittedName>
</protein>
<feature type="domain" description="Leucine-binding protein" evidence="4">
    <location>
        <begin position="52"/>
        <end position="360"/>
    </location>
</feature>
<dbReference type="Proteomes" id="UP000327039">
    <property type="component" value="Unassembled WGS sequence"/>
</dbReference>
<dbReference type="PANTHER" id="PTHR30483:SF6">
    <property type="entry name" value="PERIPLASMIC BINDING PROTEIN OF ABC TRANSPORTER FOR NATURAL AMINO ACIDS"/>
    <property type="match status" value="1"/>
</dbReference>
<keyword evidence="2 3" id="KW-0732">Signal</keyword>
<organism evidence="5 6">
    <name type="scientific">Microbacterium radiodurans</name>
    <dbReference type="NCBI Taxonomy" id="661398"/>
    <lineage>
        <taxon>Bacteria</taxon>
        <taxon>Bacillati</taxon>
        <taxon>Actinomycetota</taxon>
        <taxon>Actinomycetes</taxon>
        <taxon>Micrococcales</taxon>
        <taxon>Microbacteriaceae</taxon>
        <taxon>Microbacterium</taxon>
    </lineage>
</organism>
<dbReference type="PANTHER" id="PTHR30483">
    <property type="entry name" value="LEUCINE-SPECIFIC-BINDING PROTEIN"/>
    <property type="match status" value="1"/>
</dbReference>
<comment type="similarity">
    <text evidence="1">Belongs to the leucine-binding protein family.</text>
</comment>
<dbReference type="InterPro" id="IPR028082">
    <property type="entry name" value="Peripla_BP_I"/>
</dbReference>
<evidence type="ECO:0000313" key="6">
    <source>
        <dbReference type="Proteomes" id="UP000327039"/>
    </source>
</evidence>
<name>A0A5J5IMS5_9MICO</name>
<reference evidence="6" key="1">
    <citation type="submission" date="2019-09" db="EMBL/GenBank/DDBJ databases">
        <title>Mumia zhuanghuii sp. nov. isolated from the intestinal contents of plateau pika (Ochotona curzoniae) in the Qinghai-Tibet plateau of China.</title>
        <authorList>
            <person name="Tian Z."/>
        </authorList>
    </citation>
    <scope>NUCLEOTIDE SEQUENCE [LARGE SCALE GENOMIC DNA]</scope>
    <source>
        <strain evidence="6">DSM 25564</strain>
    </source>
</reference>
<dbReference type="RefSeq" id="WP_150420313.1">
    <property type="nucleotide sequence ID" value="NZ_VYRZ01000004.1"/>
</dbReference>
<dbReference type="CDD" id="cd06346">
    <property type="entry name" value="PBP1_ABC_ligand_binding-like"/>
    <property type="match status" value="1"/>
</dbReference>